<evidence type="ECO:0000256" key="2">
    <source>
        <dbReference type="ARBA" id="ARBA00022448"/>
    </source>
</evidence>
<feature type="chain" id="PRO_5040781994" evidence="10">
    <location>
        <begin position="39"/>
        <end position="1201"/>
    </location>
</feature>
<evidence type="ECO:0000256" key="6">
    <source>
        <dbReference type="ARBA" id="ARBA00023136"/>
    </source>
</evidence>
<keyword evidence="7 8" id="KW-0998">Cell outer membrane</keyword>
<dbReference type="SUPFAM" id="SSF49464">
    <property type="entry name" value="Carboxypeptidase regulatory domain-like"/>
    <property type="match status" value="1"/>
</dbReference>
<dbReference type="AlphaFoldDB" id="A0A9X1X0N8"/>
<evidence type="ECO:0000256" key="8">
    <source>
        <dbReference type="PROSITE-ProRule" id="PRU01360"/>
    </source>
</evidence>
<keyword evidence="3 8" id="KW-1134">Transmembrane beta strand</keyword>
<dbReference type="RefSeq" id="WP_245128823.1">
    <property type="nucleotide sequence ID" value="NZ_JALJEJ010000002.1"/>
</dbReference>
<proteinExistence type="inferred from homology"/>
<dbReference type="PROSITE" id="PS52016">
    <property type="entry name" value="TONB_DEPENDENT_REC_3"/>
    <property type="match status" value="1"/>
</dbReference>
<dbReference type="Proteomes" id="UP001139450">
    <property type="component" value="Unassembled WGS sequence"/>
</dbReference>
<keyword evidence="2 8" id="KW-0813">Transport</keyword>
<dbReference type="Pfam" id="PF00593">
    <property type="entry name" value="TonB_dep_Rec_b-barrel"/>
    <property type="match status" value="1"/>
</dbReference>
<dbReference type="Pfam" id="PF13715">
    <property type="entry name" value="CarbopepD_reg_2"/>
    <property type="match status" value="1"/>
</dbReference>
<name>A0A9X1X0N8_9SPHI</name>
<comment type="similarity">
    <text evidence="8 9">Belongs to the TonB-dependent receptor family.</text>
</comment>
<keyword evidence="10" id="KW-0732">Signal</keyword>
<evidence type="ECO:0000256" key="10">
    <source>
        <dbReference type="SAM" id="SignalP"/>
    </source>
</evidence>
<protein>
    <submittedName>
        <fullName evidence="13">SusC/RagA family TonB-linked outer membrane protein</fullName>
    </submittedName>
</protein>
<comment type="caution">
    <text evidence="13">The sequence shown here is derived from an EMBL/GenBank/DDBJ whole genome shotgun (WGS) entry which is preliminary data.</text>
</comment>
<dbReference type="InterPro" id="IPR008969">
    <property type="entry name" value="CarboxyPept-like_regulatory"/>
</dbReference>
<evidence type="ECO:0000256" key="4">
    <source>
        <dbReference type="ARBA" id="ARBA00022692"/>
    </source>
</evidence>
<dbReference type="EMBL" id="JALJEJ010000002">
    <property type="protein sequence ID" value="MCJ8208989.1"/>
    <property type="molecule type" value="Genomic_DNA"/>
</dbReference>
<dbReference type="InterPro" id="IPR039426">
    <property type="entry name" value="TonB-dep_rcpt-like"/>
</dbReference>
<evidence type="ECO:0000256" key="3">
    <source>
        <dbReference type="ARBA" id="ARBA00022452"/>
    </source>
</evidence>
<feature type="signal peptide" evidence="10">
    <location>
        <begin position="1"/>
        <end position="38"/>
    </location>
</feature>
<keyword evidence="5 9" id="KW-0798">TonB box</keyword>
<feature type="domain" description="TonB-dependent receptor plug" evidence="12">
    <location>
        <begin position="215"/>
        <end position="319"/>
    </location>
</feature>
<evidence type="ECO:0000256" key="1">
    <source>
        <dbReference type="ARBA" id="ARBA00004571"/>
    </source>
</evidence>
<evidence type="ECO:0000256" key="9">
    <source>
        <dbReference type="RuleBase" id="RU003357"/>
    </source>
</evidence>
<dbReference type="GO" id="GO:0009279">
    <property type="term" value="C:cell outer membrane"/>
    <property type="evidence" value="ECO:0007669"/>
    <property type="project" value="UniProtKB-SubCell"/>
</dbReference>
<dbReference type="InterPro" id="IPR000531">
    <property type="entry name" value="Beta-barrel_TonB"/>
</dbReference>
<reference evidence="13" key="1">
    <citation type="submission" date="2022-04" db="EMBL/GenBank/DDBJ databases">
        <title>Mucilaginibacter sp. RS28 isolated from freshwater.</title>
        <authorList>
            <person name="Ko S.-R."/>
        </authorList>
    </citation>
    <scope>NUCLEOTIDE SEQUENCE</scope>
    <source>
        <strain evidence="13">RS28</strain>
    </source>
</reference>
<dbReference type="Pfam" id="PF07715">
    <property type="entry name" value="Plug"/>
    <property type="match status" value="1"/>
</dbReference>
<dbReference type="PROSITE" id="PS51257">
    <property type="entry name" value="PROKAR_LIPOPROTEIN"/>
    <property type="match status" value="1"/>
</dbReference>
<dbReference type="SUPFAM" id="SSF56935">
    <property type="entry name" value="Porins"/>
    <property type="match status" value="1"/>
</dbReference>
<dbReference type="Gene3D" id="2.170.130.10">
    <property type="entry name" value="TonB-dependent receptor, plug domain"/>
    <property type="match status" value="1"/>
</dbReference>
<evidence type="ECO:0000259" key="12">
    <source>
        <dbReference type="Pfam" id="PF07715"/>
    </source>
</evidence>
<keyword evidence="4 8" id="KW-0812">Transmembrane</keyword>
<evidence type="ECO:0000259" key="11">
    <source>
        <dbReference type="Pfam" id="PF00593"/>
    </source>
</evidence>
<evidence type="ECO:0000256" key="5">
    <source>
        <dbReference type="ARBA" id="ARBA00023077"/>
    </source>
</evidence>
<dbReference type="Gene3D" id="2.40.170.20">
    <property type="entry name" value="TonB-dependent receptor, beta-barrel domain"/>
    <property type="match status" value="1"/>
</dbReference>
<dbReference type="InterPro" id="IPR023997">
    <property type="entry name" value="TonB-dep_OMP_SusC/RagA_CS"/>
</dbReference>
<dbReference type="NCBIfam" id="TIGR04057">
    <property type="entry name" value="SusC_RagA_signa"/>
    <property type="match status" value="1"/>
</dbReference>
<keyword evidence="6 8" id="KW-0472">Membrane</keyword>
<keyword evidence="14" id="KW-1185">Reference proteome</keyword>
<evidence type="ECO:0000313" key="14">
    <source>
        <dbReference type="Proteomes" id="UP001139450"/>
    </source>
</evidence>
<comment type="subcellular location">
    <subcellularLocation>
        <location evidence="1 8">Cell outer membrane</location>
        <topology evidence="1 8">Multi-pass membrane protein</topology>
    </subcellularLocation>
</comment>
<dbReference type="Gene3D" id="2.60.40.1120">
    <property type="entry name" value="Carboxypeptidase-like, regulatory domain"/>
    <property type="match status" value="1"/>
</dbReference>
<sequence length="1201" mass="134479">MTIFTRNKCGKPFYCFPRTKTFILTLCFSAFFACSVWAQTVTINLKNVPFEKAIADISKKTGYQFLFDAAYLKNAVPVTLNVSNAEFSELMRQLFNGQPFTYEINKKVIIIKSKTLQVNPIQIRGRVIDTTGVPLPGVEVRIKGESAAAKTAMDGSFTITTLNSSPTVVTRSIGFTTKETQLFNVQPASYFTVVMNVGNSNLKEVVVTGYQILSKERSTASIVKVDSATLNQQLNVSLVTALEGRVAGLRLTNGTNDIVMRGPATFLTSSITTYPLIVVDGLPTNYRLEEINPYDVASIYVLKDAAAASIYGSQSANGVIVITTKSGTKNTVSINANADFFVNQKPDINKMHYASTGQIIDYETAKYKSEVQNYANAGAMFNYYGDIGNGTIRYYSPLYQLFRDQYEGRITTDQLNSTLNNWRGNDYIRDYVNNVWQNETRNRYNLSLSSGSAKSNTYVSLNYDENAFRIKYNQSKALNMYFKSAFNVNKWLTATMGLNGQYTMSDATDNSYSDYGLQERYQRIVDGNGNHVLSDYVNLSDGFGNSGNMNGVVASKIKGLADFKPVSFNILDELQNGITQRRALNLRAFTNLGVKFYKDLRYDISFQYEIKNSNTEQFYSADSYKMRYLYDAFTTFNTATGKYEHNVINTGGRFAQSNARSYDYTFRQQLNYDHTFKQGSNEHNITAIGGFEMRETQTPRFLSDTRYSYNPQLLTAQPVDWYTLSNTGVTGYLFGRTTLGSNATKQSIGLIRSISYYGNASYMLNSKYNLTGSVRVDQASFFGLDPKYKWRPIWSAGAGWNVSNEDFMKEVSWLNYLKARVTYGINGNSDVSSFAYAVASLKSDVLFPSVSYPTITTFPNPKLRWETTQTTNLGFDFAVLKNRIKGSIDLYNRYSKDLLSTNELDPTVGTLSRVINNGSMRNRGIELSLSSDWFRTNDWTLGSTIVYAYNKNKVIDVYFTNASATSYVSAPGNYYFANAPYQSIYAYRYAGMTNGYPYYYDQNGKPNVTFDSNGTPTSVVSINTPAALVNMGSVLPIWNGSFSQRIGYKNLQLNVLFIYSGGNKLRKEVVPLSAITSNVMNEGIGTLYTNGNTDVPRLYFEYPNSIKSYASTLSSMWVNGDNQILSADYIKLRNVSLSYALQSSLIKKLHVNTVKLTAQVNNLWYWSAAGKDIDPEAYSLNGGSRSLPIPRSFLVGLNVGF</sequence>
<accession>A0A9X1X0N8</accession>
<dbReference type="InterPro" id="IPR036942">
    <property type="entry name" value="Beta-barrel_TonB_sf"/>
</dbReference>
<gene>
    <name evidence="13" type="ORF">MUY27_04660</name>
</gene>
<dbReference type="NCBIfam" id="TIGR04056">
    <property type="entry name" value="OMP_RagA_SusC"/>
    <property type="match status" value="1"/>
</dbReference>
<organism evidence="13 14">
    <name type="scientific">Mucilaginibacter straminoryzae</name>
    <dbReference type="NCBI Taxonomy" id="2932774"/>
    <lineage>
        <taxon>Bacteria</taxon>
        <taxon>Pseudomonadati</taxon>
        <taxon>Bacteroidota</taxon>
        <taxon>Sphingobacteriia</taxon>
        <taxon>Sphingobacteriales</taxon>
        <taxon>Sphingobacteriaceae</taxon>
        <taxon>Mucilaginibacter</taxon>
    </lineage>
</organism>
<evidence type="ECO:0000313" key="13">
    <source>
        <dbReference type="EMBL" id="MCJ8208989.1"/>
    </source>
</evidence>
<feature type="domain" description="TonB-dependent receptor-like beta-barrel" evidence="11">
    <location>
        <begin position="595"/>
        <end position="1023"/>
    </location>
</feature>
<dbReference type="InterPro" id="IPR037066">
    <property type="entry name" value="Plug_dom_sf"/>
</dbReference>
<dbReference type="InterPro" id="IPR023996">
    <property type="entry name" value="TonB-dep_OMP_SusC/RagA"/>
</dbReference>
<dbReference type="InterPro" id="IPR012910">
    <property type="entry name" value="Plug_dom"/>
</dbReference>
<evidence type="ECO:0000256" key="7">
    <source>
        <dbReference type="ARBA" id="ARBA00023237"/>
    </source>
</evidence>